<dbReference type="Pfam" id="PF01494">
    <property type="entry name" value="FAD_binding_3"/>
    <property type="match status" value="1"/>
</dbReference>
<dbReference type="InterPro" id="IPR002938">
    <property type="entry name" value="FAD-bd"/>
</dbReference>
<dbReference type="PANTHER" id="PTHR42685:SF22">
    <property type="entry name" value="CONDITIONED MEDIUM FACTOR RECEPTOR 1"/>
    <property type="match status" value="1"/>
</dbReference>
<dbReference type="RefSeq" id="WP_179843262.1">
    <property type="nucleotide sequence ID" value="NZ_JACCBA010000001.1"/>
</dbReference>
<evidence type="ECO:0000259" key="1">
    <source>
        <dbReference type="Pfam" id="PF01494"/>
    </source>
</evidence>
<accession>A0A7Y9JEG7</accession>
<organism evidence="2 3">
    <name type="scientific">Actinomadura luteofluorescens</name>
    <dbReference type="NCBI Taxonomy" id="46163"/>
    <lineage>
        <taxon>Bacteria</taxon>
        <taxon>Bacillati</taxon>
        <taxon>Actinomycetota</taxon>
        <taxon>Actinomycetes</taxon>
        <taxon>Streptosporangiales</taxon>
        <taxon>Thermomonosporaceae</taxon>
        <taxon>Actinomadura</taxon>
    </lineage>
</organism>
<dbReference type="PANTHER" id="PTHR42685">
    <property type="entry name" value="GERANYLGERANYL DIPHOSPHATE REDUCTASE"/>
    <property type="match status" value="1"/>
</dbReference>
<evidence type="ECO:0000313" key="2">
    <source>
        <dbReference type="EMBL" id="NYD45925.1"/>
    </source>
</evidence>
<dbReference type="PRINTS" id="PR00420">
    <property type="entry name" value="RNGMNOXGNASE"/>
</dbReference>
<gene>
    <name evidence="2" type="ORF">BJY14_001908</name>
</gene>
<comment type="caution">
    <text evidence="2">The sequence shown here is derived from an EMBL/GenBank/DDBJ whole genome shotgun (WGS) entry which is preliminary data.</text>
</comment>
<dbReference type="Proteomes" id="UP000529783">
    <property type="component" value="Unassembled WGS sequence"/>
</dbReference>
<protein>
    <submittedName>
        <fullName evidence="2">2-polyprenyl-6-methoxyphenol hydroxylase-like FAD-dependent oxidoreductase</fullName>
    </submittedName>
</protein>
<sequence length="408" mass="44389">MDYDVIVVGARVAGATTAMLLARRGLRVLVVDRVAFPSDTISSHQIQVPGVARLRRWGLLEAVRAAGTPPTRRLRFDAGEVVLDGSFPPFEGADALYSPRRTLLDAALVDAARSAGADVRENFRVEELVWSEGRVVGVRGRERLGSSVALRARIVVGADGKNSFVASAVGARTYRQRPVRAFACYTYFSGLPVTAGEVYRRRGRLVAVFPTNDDLTMVYLSEPLSGFEVFRRDIEKHYLAALDGCGDLGGRAREARREERLRTTPDQPNRFRLPHGPGWALVGDAGVVMDSVSAQGITNALRDADLLAEALSAELDGVPSLAAYHRRRDRAVRPMYDHTVGLAGHSPGITERLLYTAVADRPAEVTRFLGVFSGALPPDSYLNPAAMLRVFGAAGRTRGARRRRARAA</sequence>
<dbReference type="EMBL" id="JACCBA010000001">
    <property type="protein sequence ID" value="NYD45925.1"/>
    <property type="molecule type" value="Genomic_DNA"/>
</dbReference>
<name>A0A7Y9JEG7_9ACTN</name>
<dbReference type="InterPro" id="IPR036188">
    <property type="entry name" value="FAD/NAD-bd_sf"/>
</dbReference>
<evidence type="ECO:0000313" key="3">
    <source>
        <dbReference type="Proteomes" id="UP000529783"/>
    </source>
</evidence>
<dbReference type="SUPFAM" id="SSF51905">
    <property type="entry name" value="FAD/NAD(P)-binding domain"/>
    <property type="match status" value="1"/>
</dbReference>
<proteinExistence type="predicted"/>
<feature type="domain" description="FAD-binding" evidence="1">
    <location>
        <begin position="2"/>
        <end position="337"/>
    </location>
</feature>
<reference evidence="2 3" key="1">
    <citation type="submission" date="2020-07" db="EMBL/GenBank/DDBJ databases">
        <title>Sequencing the genomes of 1000 actinobacteria strains.</title>
        <authorList>
            <person name="Klenk H.-P."/>
        </authorList>
    </citation>
    <scope>NUCLEOTIDE SEQUENCE [LARGE SCALE GENOMIC DNA]</scope>
    <source>
        <strain evidence="2 3">DSM 40398</strain>
    </source>
</reference>
<dbReference type="AlphaFoldDB" id="A0A7Y9JEG7"/>
<dbReference type="Gene3D" id="3.50.50.60">
    <property type="entry name" value="FAD/NAD(P)-binding domain"/>
    <property type="match status" value="1"/>
</dbReference>
<dbReference type="InterPro" id="IPR050407">
    <property type="entry name" value="Geranylgeranyl_reductase"/>
</dbReference>
<dbReference type="GO" id="GO:0071949">
    <property type="term" value="F:FAD binding"/>
    <property type="evidence" value="ECO:0007669"/>
    <property type="project" value="InterPro"/>
</dbReference>
<keyword evidence="3" id="KW-1185">Reference proteome</keyword>